<evidence type="ECO:0000256" key="4">
    <source>
        <dbReference type="ARBA" id="ARBA00022603"/>
    </source>
</evidence>
<dbReference type="InterPro" id="IPR029063">
    <property type="entry name" value="SAM-dependent_MTases_sf"/>
</dbReference>
<comment type="subcellular location">
    <subcellularLocation>
        <location evidence="1 9">Nucleus</location>
    </subcellularLocation>
</comment>
<name>A0A9P5KT48_GEOCN</name>
<evidence type="ECO:0000256" key="6">
    <source>
        <dbReference type="ARBA" id="ARBA00022691"/>
    </source>
</evidence>
<protein>
    <recommendedName>
        <fullName evidence="3 9">tRNA (adenine(58)-N(1))-methyltransferase catalytic subunit TRM61</fullName>
        <ecNumber evidence="2 9">2.1.1.220</ecNumber>
    </recommendedName>
</protein>
<dbReference type="GO" id="GO:0160107">
    <property type="term" value="F:tRNA (adenine(58)-N1)-methyltransferase activity"/>
    <property type="evidence" value="ECO:0007669"/>
    <property type="project" value="UniProtKB-EC"/>
</dbReference>
<evidence type="ECO:0000256" key="7">
    <source>
        <dbReference type="ARBA" id="ARBA00022694"/>
    </source>
</evidence>
<accession>A0A9P5KT48</accession>
<dbReference type="Gene3D" id="3.10.330.20">
    <property type="match status" value="1"/>
</dbReference>
<comment type="catalytic activity">
    <reaction evidence="9">
        <text>adenosine(58) in tRNA + S-adenosyl-L-methionine = N(1)-methyladenosine(58) in tRNA + S-adenosyl-L-homocysteine + H(+)</text>
        <dbReference type="Rhea" id="RHEA:43152"/>
        <dbReference type="Rhea" id="RHEA-COMP:10365"/>
        <dbReference type="Rhea" id="RHEA-COMP:10366"/>
        <dbReference type="ChEBI" id="CHEBI:15378"/>
        <dbReference type="ChEBI" id="CHEBI:57856"/>
        <dbReference type="ChEBI" id="CHEBI:59789"/>
        <dbReference type="ChEBI" id="CHEBI:74411"/>
        <dbReference type="ChEBI" id="CHEBI:74491"/>
        <dbReference type="EC" id="2.1.1.220"/>
    </reaction>
</comment>
<dbReference type="Gene3D" id="3.40.50.150">
    <property type="entry name" value="Vaccinia Virus protein VP39"/>
    <property type="match status" value="1"/>
</dbReference>
<evidence type="ECO:0000256" key="8">
    <source>
        <dbReference type="ARBA" id="ARBA00023242"/>
    </source>
</evidence>
<dbReference type="PANTHER" id="PTHR12133">
    <property type="entry name" value="TRNA (ADENINE(58)-N(1))-METHYLTRANSFERASE"/>
    <property type="match status" value="1"/>
</dbReference>
<feature type="compositionally biased region" description="Polar residues" evidence="11">
    <location>
        <begin position="340"/>
        <end position="353"/>
    </location>
</feature>
<dbReference type="PANTHER" id="PTHR12133:SF2">
    <property type="entry name" value="TRNA (ADENINE(58)-N(1))-METHYLTRANSFERASE CATALYTIC SUBUNIT TRMT61A"/>
    <property type="match status" value="1"/>
</dbReference>
<comment type="function">
    <text evidence="9">Catalytic subunit of tRNA (adenine-N(1)-)-methyltransferase, which catalyzes the formation of N(1)-methyladenine at position 58 (m1A58) in initiator methionyl-tRNA.</text>
</comment>
<dbReference type="PIRSF" id="PIRSF017269">
    <property type="entry name" value="GCD14"/>
    <property type="match status" value="1"/>
</dbReference>
<dbReference type="InterPro" id="IPR049470">
    <property type="entry name" value="TRM61_C"/>
</dbReference>
<dbReference type="Proteomes" id="UP000750522">
    <property type="component" value="Unassembled WGS sequence"/>
</dbReference>
<comment type="caution">
    <text evidence="13">The sequence shown here is derived from an EMBL/GenBank/DDBJ whole genome shotgun (WGS) entry which is preliminary data.</text>
</comment>
<sequence>MKFFIFLFESPALHEITSNTNIFYPSAQYTMSFNEYKDTISEGDIVLAWMTRTSTKPLVVTKDATFNTRYGHFPHDKMVGLPLGTQMASSSKAGFLHLLAPTPELWTMSLPHRTQIVYTPDSSYIVQRLRIRPGSRVLEAGTGSGSFTHAMSRTVGKTGQVFTYEFHEHRYKEALGEIRDHQLSNVTITHRDVCKNGFRLDPAAPEGEGRLDASAVFLDLPSPWLAIPNLKSVVSRERSTAICCFSPCIEQVTRTVEALKKEGWQHIEMVEVSAKKWEGHKEMVRSIDDAMERLRDVKRRRLSGLKKRNERIEKEKRGESAEDSAATADDDTDAAEKSANTTENEASSAQNVKTKGFNPWGKGLRIKEGAEGYEWRDVSRVESEIKSHTSYLTFAVLPPPIPENLVDAQGNVLSSM</sequence>
<dbReference type="GO" id="GO:0005634">
    <property type="term" value="C:nucleus"/>
    <property type="evidence" value="ECO:0007669"/>
    <property type="project" value="UniProtKB-SubCell"/>
</dbReference>
<dbReference type="EC" id="2.1.1.220" evidence="2 9"/>
<evidence type="ECO:0000256" key="3">
    <source>
        <dbReference type="ARBA" id="ARBA00015963"/>
    </source>
</evidence>
<dbReference type="EMBL" id="QQZK01000079">
    <property type="protein sequence ID" value="KAF5098114.1"/>
    <property type="molecule type" value="Genomic_DNA"/>
</dbReference>
<dbReference type="GO" id="GO:0031515">
    <property type="term" value="C:tRNA (m1A) methyltransferase complex"/>
    <property type="evidence" value="ECO:0007669"/>
    <property type="project" value="UniProtKB-UniRule"/>
</dbReference>
<feature type="binding site" evidence="10">
    <location>
        <position position="165"/>
    </location>
    <ligand>
        <name>S-adenosyl-L-methionine</name>
        <dbReference type="ChEBI" id="CHEBI:59789"/>
    </ligand>
</feature>
<evidence type="ECO:0000256" key="2">
    <source>
        <dbReference type="ARBA" id="ARBA00012796"/>
    </source>
</evidence>
<evidence type="ECO:0000256" key="11">
    <source>
        <dbReference type="SAM" id="MobiDB-lite"/>
    </source>
</evidence>
<organism evidence="13 14">
    <name type="scientific">Geotrichum candidum</name>
    <name type="common">Oospora lactis</name>
    <name type="synonym">Dipodascus geotrichum</name>
    <dbReference type="NCBI Taxonomy" id="1173061"/>
    <lineage>
        <taxon>Eukaryota</taxon>
        <taxon>Fungi</taxon>
        <taxon>Dikarya</taxon>
        <taxon>Ascomycota</taxon>
        <taxon>Saccharomycotina</taxon>
        <taxon>Dipodascomycetes</taxon>
        <taxon>Dipodascales</taxon>
        <taxon>Dipodascaceae</taxon>
        <taxon>Geotrichum</taxon>
    </lineage>
</organism>
<gene>
    <name evidence="13" type="ORF">DV451_003540</name>
</gene>
<keyword evidence="6 9" id="KW-0949">S-adenosyl-L-methionine</keyword>
<evidence type="ECO:0000313" key="13">
    <source>
        <dbReference type="EMBL" id="KAF5098114.1"/>
    </source>
</evidence>
<proteinExistence type="inferred from homology"/>
<dbReference type="GO" id="GO:0030488">
    <property type="term" value="P:tRNA methylation"/>
    <property type="evidence" value="ECO:0007669"/>
    <property type="project" value="InterPro"/>
</dbReference>
<evidence type="ECO:0000256" key="1">
    <source>
        <dbReference type="ARBA" id="ARBA00004123"/>
    </source>
</evidence>
<feature type="region of interest" description="Disordered" evidence="11">
    <location>
        <begin position="308"/>
        <end position="356"/>
    </location>
</feature>
<dbReference type="CDD" id="cd02440">
    <property type="entry name" value="AdoMet_MTases"/>
    <property type="match status" value="1"/>
</dbReference>
<keyword evidence="7 9" id="KW-0819">tRNA processing</keyword>
<reference evidence="13" key="2">
    <citation type="submission" date="2020-01" db="EMBL/GenBank/DDBJ databases">
        <authorList>
            <person name="Perkins V."/>
            <person name="Lessard M.-H."/>
            <person name="Dugat-Bony E."/>
            <person name="Frenette M."/>
            <person name="Labrie S."/>
        </authorList>
    </citation>
    <scope>NUCLEOTIDE SEQUENCE</scope>
    <source>
        <strain evidence="13">LMA-70</strain>
    </source>
</reference>
<dbReference type="SUPFAM" id="SSF53335">
    <property type="entry name" value="S-adenosyl-L-methionine-dependent methyltransferases"/>
    <property type="match status" value="1"/>
</dbReference>
<dbReference type="InterPro" id="IPR014816">
    <property type="entry name" value="tRNA_MeTrfase_Gcd14"/>
</dbReference>
<evidence type="ECO:0000259" key="12">
    <source>
        <dbReference type="Pfam" id="PF08704"/>
    </source>
</evidence>
<evidence type="ECO:0000256" key="9">
    <source>
        <dbReference type="PIRNR" id="PIRNR017269"/>
    </source>
</evidence>
<reference evidence="13" key="1">
    <citation type="journal article" date="2020" name="Front. Microbiol.">
        <title>Phenotypic and Genetic Characterization of the Cheese Ripening Yeast Geotrichum candidum.</title>
        <authorList>
            <person name="Perkins V."/>
            <person name="Vignola S."/>
            <person name="Lessard M.H."/>
            <person name="Plante P.L."/>
            <person name="Corbeil J."/>
            <person name="Dugat-Bony E."/>
            <person name="Frenette M."/>
            <person name="Labrie S."/>
        </authorList>
    </citation>
    <scope>NUCLEOTIDE SEQUENCE</scope>
    <source>
        <strain evidence="13">LMA-70</strain>
    </source>
</reference>
<evidence type="ECO:0000313" key="14">
    <source>
        <dbReference type="Proteomes" id="UP000750522"/>
    </source>
</evidence>
<dbReference type="FunFam" id="3.10.330.20:FF:000002">
    <property type="entry name" value="tRNA (adenine(58)-N(1))-methyltransferase catalytic subunit TRMT61A"/>
    <property type="match status" value="1"/>
</dbReference>
<dbReference type="PROSITE" id="PS51620">
    <property type="entry name" value="SAM_TRM61"/>
    <property type="match status" value="1"/>
</dbReference>
<evidence type="ECO:0000256" key="5">
    <source>
        <dbReference type="ARBA" id="ARBA00022679"/>
    </source>
</evidence>
<dbReference type="AlphaFoldDB" id="A0A9P5KT48"/>
<feature type="compositionally biased region" description="Basic and acidic residues" evidence="11">
    <location>
        <begin position="310"/>
        <end position="320"/>
    </location>
</feature>
<feature type="domain" description="tRNA (adenine(58)-N(1))-methyltransferase catalytic subunit TRM61 C-terminal" evidence="12">
    <location>
        <begin position="94"/>
        <end position="396"/>
    </location>
</feature>
<dbReference type="Pfam" id="PF08704">
    <property type="entry name" value="GCD14"/>
    <property type="match status" value="1"/>
</dbReference>
<comment type="similarity">
    <text evidence="9">Belongs to the class I-like SAM-binding methyltransferase superfamily. TRM61 family.</text>
</comment>
<evidence type="ECO:0000256" key="10">
    <source>
        <dbReference type="PIRSR" id="PIRSR017269-1"/>
    </source>
</evidence>
<keyword evidence="4 9" id="KW-0489">Methyltransferase</keyword>
<feature type="binding site" evidence="10">
    <location>
        <position position="219"/>
    </location>
    <ligand>
        <name>S-adenosyl-L-methionine</name>
        <dbReference type="ChEBI" id="CHEBI:59789"/>
    </ligand>
</feature>
<keyword evidence="5 9" id="KW-0808">Transferase</keyword>
<keyword evidence="8 9" id="KW-0539">Nucleus</keyword>
<feature type="binding site" evidence="10">
    <location>
        <position position="192"/>
    </location>
    <ligand>
        <name>S-adenosyl-L-methionine</name>
        <dbReference type="ChEBI" id="CHEBI:59789"/>
    </ligand>
</feature>